<evidence type="ECO:0000256" key="9">
    <source>
        <dbReference type="PIRSR" id="PIRSR000350-4"/>
    </source>
</evidence>
<proteinExistence type="inferred from homology"/>
<dbReference type="InterPro" id="IPR016156">
    <property type="entry name" value="FAD/NAD-linked_Rdtase_dimer_sf"/>
</dbReference>
<evidence type="ECO:0000256" key="2">
    <source>
        <dbReference type="ARBA" id="ARBA00022630"/>
    </source>
</evidence>
<sequence length="451" mass="49395">MTSYDYDLVTIGGGSGGIATANRAAEHGAKVAVIEGSLLGGTCVNVGCVPKKISWYASQVADTLKKYAPHYGFDVTVPPLDYKRLKQNREAYIERARSSYTRTFRKNKVTVIEGYGFLVDDHTISINGQEITSEYIVLASGAKASIPDVAGKELLGDSDTFFAYDKLPKSVGIIGAGYIAVELADVLCALGTETHLYIRHEYPLRQFDEMIIETVYDNLLAQGVIVHQNVTLEKVYRDENQEKVAVFSDGTIGKHQDILVAIGRKANSKDLNLENVGVAIDKDGFILVDEFQTTAVKNIFAIGDVTGQKELTPVAIKAGRLLSERLFNHQENAKMDYNLIPTVIFANPAVGTVGLSEKEVRKLYNDDKIKVYTSTFRSMFTAVTSHPELIKMKLITVGEDERIVGLHAVGYGVDEMIQGYAVALKMGATKADFDATVAIHPTGSEEFVTMR</sequence>
<dbReference type="PIRSF" id="PIRSF000350">
    <property type="entry name" value="Mercury_reductase_MerA"/>
    <property type="match status" value="1"/>
</dbReference>
<comment type="similarity">
    <text evidence="1 10">Belongs to the class-I pyridine nucleotide-disulfide oxidoreductase family.</text>
</comment>
<dbReference type="InterPro" id="IPR046952">
    <property type="entry name" value="GSHR/TRXR-like"/>
</dbReference>
<evidence type="ECO:0000256" key="5">
    <source>
        <dbReference type="ARBA" id="ARBA00023157"/>
    </source>
</evidence>
<protein>
    <submittedName>
        <fullName evidence="13">Glutathione-disulfide reductase</fullName>
    </submittedName>
</protein>
<dbReference type="InterPro" id="IPR006322">
    <property type="entry name" value="Glutathione_Rdtase_euk/bac"/>
</dbReference>
<dbReference type="EMBL" id="DQHO01000024">
    <property type="protein sequence ID" value="HCS93834.1"/>
    <property type="molecule type" value="Genomic_DNA"/>
</dbReference>
<dbReference type="InterPro" id="IPR012999">
    <property type="entry name" value="Pyr_OxRdtase_I_AS"/>
</dbReference>
<accession>A0A3D4S4T9</accession>
<evidence type="ECO:0000256" key="8">
    <source>
        <dbReference type="PIRSR" id="PIRSR000350-3"/>
    </source>
</evidence>
<comment type="caution">
    <text evidence="13">The sequence shown here is derived from an EMBL/GenBank/DDBJ whole genome shotgun (WGS) entry which is preliminary data.</text>
</comment>
<keyword evidence="6 10" id="KW-0676">Redox-active center</keyword>
<evidence type="ECO:0000313" key="13">
    <source>
        <dbReference type="EMBL" id="HCS93834.1"/>
    </source>
</evidence>
<dbReference type="Gene3D" id="3.50.50.60">
    <property type="entry name" value="FAD/NAD(P)-binding domain"/>
    <property type="match status" value="2"/>
</dbReference>
<feature type="binding site" evidence="8">
    <location>
        <position position="304"/>
    </location>
    <ligand>
        <name>FAD</name>
        <dbReference type="ChEBI" id="CHEBI:57692"/>
    </ligand>
</feature>
<evidence type="ECO:0000256" key="7">
    <source>
        <dbReference type="PIRSR" id="PIRSR000350-2"/>
    </source>
</evidence>
<dbReference type="GO" id="GO:0005829">
    <property type="term" value="C:cytosol"/>
    <property type="evidence" value="ECO:0007669"/>
    <property type="project" value="TreeGrafter"/>
</dbReference>
<keyword evidence="8" id="KW-0547">Nucleotide-binding</keyword>
<dbReference type="PRINTS" id="PR00411">
    <property type="entry name" value="PNDRDTASEI"/>
</dbReference>
<organism evidence="13 14">
    <name type="scientific">Bavariicoccus seileri</name>
    <dbReference type="NCBI Taxonomy" id="549685"/>
    <lineage>
        <taxon>Bacteria</taxon>
        <taxon>Bacillati</taxon>
        <taxon>Bacillota</taxon>
        <taxon>Bacilli</taxon>
        <taxon>Lactobacillales</taxon>
        <taxon>Enterococcaceae</taxon>
        <taxon>Bavariicoccus</taxon>
    </lineage>
</organism>
<feature type="binding site" evidence="8">
    <location>
        <begin position="175"/>
        <end position="182"/>
    </location>
    <ligand>
        <name>NAD(+)</name>
        <dbReference type="ChEBI" id="CHEBI:57540"/>
    </ligand>
</feature>
<feature type="disulfide bond" description="Redox-active" evidence="9">
    <location>
        <begin position="43"/>
        <end position="48"/>
    </location>
</feature>
<dbReference type="PRINTS" id="PR00368">
    <property type="entry name" value="FADPNR"/>
</dbReference>
<feature type="domain" description="FAD/NAD(P)-binding" evidence="12">
    <location>
        <begin position="6"/>
        <end position="319"/>
    </location>
</feature>
<dbReference type="InterPro" id="IPR001100">
    <property type="entry name" value="Pyr_nuc-diS_OxRdtase"/>
</dbReference>
<feature type="binding site" evidence="8">
    <location>
        <position position="52"/>
    </location>
    <ligand>
        <name>FAD</name>
        <dbReference type="ChEBI" id="CHEBI:57692"/>
    </ligand>
</feature>
<keyword evidence="8" id="KW-0520">NAD</keyword>
<evidence type="ECO:0000256" key="10">
    <source>
        <dbReference type="RuleBase" id="RU003691"/>
    </source>
</evidence>
<dbReference type="NCBIfam" id="NF004776">
    <property type="entry name" value="PRK06116.1"/>
    <property type="match status" value="1"/>
</dbReference>
<dbReference type="PANTHER" id="PTHR42737">
    <property type="entry name" value="GLUTATHIONE REDUCTASE"/>
    <property type="match status" value="1"/>
</dbReference>
<dbReference type="PANTHER" id="PTHR42737:SF2">
    <property type="entry name" value="GLUTATHIONE REDUCTASE"/>
    <property type="match status" value="1"/>
</dbReference>
<keyword evidence="2 10" id="KW-0285">Flavoprotein</keyword>
<keyword evidence="5" id="KW-1015">Disulfide bond</keyword>
<feature type="binding site" evidence="8">
    <location>
        <position position="116"/>
    </location>
    <ligand>
        <name>FAD</name>
        <dbReference type="ChEBI" id="CHEBI:57692"/>
    </ligand>
</feature>
<feature type="binding site" evidence="8">
    <location>
        <position position="263"/>
    </location>
    <ligand>
        <name>NAD(+)</name>
        <dbReference type="ChEBI" id="CHEBI:57540"/>
    </ligand>
</feature>
<dbReference type="PROSITE" id="PS00076">
    <property type="entry name" value="PYRIDINE_REDOX_1"/>
    <property type="match status" value="1"/>
</dbReference>
<evidence type="ECO:0000256" key="3">
    <source>
        <dbReference type="ARBA" id="ARBA00022827"/>
    </source>
</evidence>
<keyword evidence="4 10" id="KW-0560">Oxidoreductase</keyword>
<keyword evidence="3 8" id="KW-0274">FAD</keyword>
<dbReference type="RefSeq" id="WP_022796966.1">
    <property type="nucleotide sequence ID" value="NZ_JBQEAI010000024.1"/>
</dbReference>
<name>A0A3D4S4T9_9ENTE</name>
<dbReference type="GO" id="GO:0006749">
    <property type="term" value="P:glutathione metabolic process"/>
    <property type="evidence" value="ECO:0007669"/>
    <property type="project" value="InterPro"/>
</dbReference>
<dbReference type="Pfam" id="PF02852">
    <property type="entry name" value="Pyr_redox_dim"/>
    <property type="match status" value="1"/>
</dbReference>
<feature type="domain" description="Pyridine nucleotide-disulphide oxidoreductase dimerisation" evidence="11">
    <location>
        <begin position="340"/>
        <end position="450"/>
    </location>
</feature>
<dbReference type="FunFam" id="3.30.390.30:FF:000003">
    <property type="entry name" value="Glutathione reductase"/>
    <property type="match status" value="1"/>
</dbReference>
<dbReference type="GO" id="GO:0050660">
    <property type="term" value="F:flavin adenine dinucleotide binding"/>
    <property type="evidence" value="ECO:0007669"/>
    <property type="project" value="InterPro"/>
</dbReference>
<gene>
    <name evidence="13" type="ORF">DIW15_03885</name>
</gene>
<dbReference type="GO" id="GO:0034599">
    <property type="term" value="P:cellular response to oxidative stress"/>
    <property type="evidence" value="ECO:0007669"/>
    <property type="project" value="TreeGrafter"/>
</dbReference>
<dbReference type="GO" id="GO:0050661">
    <property type="term" value="F:NADP binding"/>
    <property type="evidence" value="ECO:0007669"/>
    <property type="project" value="InterPro"/>
</dbReference>
<evidence type="ECO:0000256" key="6">
    <source>
        <dbReference type="ARBA" id="ARBA00023284"/>
    </source>
</evidence>
<dbReference type="NCBIfam" id="TIGR01421">
    <property type="entry name" value="gluta_reduc_1"/>
    <property type="match status" value="1"/>
</dbReference>
<dbReference type="InterPro" id="IPR036188">
    <property type="entry name" value="FAD/NAD-bd_sf"/>
</dbReference>
<dbReference type="Pfam" id="PF07992">
    <property type="entry name" value="Pyr_redox_2"/>
    <property type="match status" value="1"/>
</dbReference>
<dbReference type="InterPro" id="IPR004099">
    <property type="entry name" value="Pyr_nucl-diS_OxRdtase_dimer"/>
</dbReference>
<dbReference type="Gene3D" id="3.30.390.30">
    <property type="match status" value="1"/>
</dbReference>
<dbReference type="SUPFAM" id="SSF51905">
    <property type="entry name" value="FAD/NAD(P)-binding domain"/>
    <property type="match status" value="1"/>
</dbReference>
<dbReference type="STRING" id="1121105.GCA_000421665_01706"/>
<feature type="active site" description="Proton acceptor" evidence="7">
    <location>
        <position position="440"/>
    </location>
</feature>
<dbReference type="AlphaFoldDB" id="A0A3D4S4T9"/>
<comment type="cofactor">
    <cofactor evidence="8">
        <name>FAD</name>
        <dbReference type="ChEBI" id="CHEBI:57692"/>
    </cofactor>
    <text evidence="8">Binds 1 FAD per subunit.</text>
</comment>
<dbReference type="Proteomes" id="UP000262195">
    <property type="component" value="Unassembled WGS sequence"/>
</dbReference>
<evidence type="ECO:0000256" key="1">
    <source>
        <dbReference type="ARBA" id="ARBA00007532"/>
    </source>
</evidence>
<evidence type="ECO:0000259" key="11">
    <source>
        <dbReference type="Pfam" id="PF02852"/>
    </source>
</evidence>
<dbReference type="SUPFAM" id="SSF55424">
    <property type="entry name" value="FAD/NAD-linked reductases, dimerisation (C-terminal) domain"/>
    <property type="match status" value="1"/>
</dbReference>
<evidence type="ECO:0000313" key="14">
    <source>
        <dbReference type="Proteomes" id="UP000262195"/>
    </source>
</evidence>
<evidence type="ECO:0000259" key="12">
    <source>
        <dbReference type="Pfam" id="PF07992"/>
    </source>
</evidence>
<evidence type="ECO:0000256" key="4">
    <source>
        <dbReference type="ARBA" id="ARBA00023002"/>
    </source>
</evidence>
<dbReference type="GO" id="GO:0045454">
    <property type="term" value="P:cell redox homeostasis"/>
    <property type="evidence" value="ECO:0007669"/>
    <property type="project" value="InterPro"/>
</dbReference>
<dbReference type="GO" id="GO:0004362">
    <property type="term" value="F:glutathione-disulfide reductase (NADPH) activity"/>
    <property type="evidence" value="ECO:0007669"/>
    <property type="project" value="InterPro"/>
</dbReference>
<dbReference type="InterPro" id="IPR023753">
    <property type="entry name" value="FAD/NAD-binding_dom"/>
</dbReference>
<reference evidence="13 14" key="1">
    <citation type="journal article" date="2018" name="Nat. Biotechnol.">
        <title>A standardized bacterial taxonomy based on genome phylogeny substantially revises the tree of life.</title>
        <authorList>
            <person name="Parks D.H."/>
            <person name="Chuvochina M."/>
            <person name="Waite D.W."/>
            <person name="Rinke C."/>
            <person name="Skarshewski A."/>
            <person name="Chaumeil P.A."/>
            <person name="Hugenholtz P."/>
        </authorList>
    </citation>
    <scope>NUCLEOTIDE SEQUENCE [LARGE SCALE GENOMIC DNA]</scope>
    <source>
        <strain evidence="13">UBA11306</strain>
    </source>
</reference>